<protein>
    <submittedName>
        <fullName evidence="3">Uncharacterized protein</fullName>
    </submittedName>
</protein>
<evidence type="ECO:0000256" key="1">
    <source>
        <dbReference type="SAM" id="MobiDB-lite"/>
    </source>
</evidence>
<keyword evidence="2" id="KW-0732">Signal</keyword>
<reference evidence="3 4" key="1">
    <citation type="submission" date="2019-06" db="EMBL/GenBank/DDBJ databases">
        <title>Genomic Encyclopedia of Type Strains, Phase IV (KMG-V): Genome sequencing to study the core and pangenomes of soil and plant-associated prokaryotes.</title>
        <authorList>
            <person name="Whitman W."/>
        </authorList>
    </citation>
    <scope>NUCLEOTIDE SEQUENCE [LARGE SCALE GENOMIC DNA]</scope>
    <source>
        <strain evidence="3 4">BR 10355</strain>
    </source>
</reference>
<evidence type="ECO:0000256" key="2">
    <source>
        <dbReference type="SAM" id="SignalP"/>
    </source>
</evidence>
<dbReference type="OrthoDB" id="8243643at2"/>
<gene>
    <name evidence="3" type="ORF">FBZ93_108343</name>
</gene>
<dbReference type="Proteomes" id="UP000321304">
    <property type="component" value="Unassembled WGS sequence"/>
</dbReference>
<organism evidence="3 4">
    <name type="scientific">Bradyrhizobium macuxiense</name>
    <dbReference type="NCBI Taxonomy" id="1755647"/>
    <lineage>
        <taxon>Bacteria</taxon>
        <taxon>Pseudomonadati</taxon>
        <taxon>Pseudomonadota</taxon>
        <taxon>Alphaproteobacteria</taxon>
        <taxon>Hyphomicrobiales</taxon>
        <taxon>Nitrobacteraceae</taxon>
        <taxon>Bradyrhizobium</taxon>
    </lineage>
</organism>
<feature type="region of interest" description="Disordered" evidence="1">
    <location>
        <begin position="56"/>
        <end position="89"/>
    </location>
</feature>
<dbReference type="EMBL" id="VITY01000008">
    <property type="protein sequence ID" value="TWB96301.1"/>
    <property type="molecule type" value="Genomic_DNA"/>
</dbReference>
<comment type="caution">
    <text evidence="3">The sequence shown here is derived from an EMBL/GenBank/DDBJ whole genome shotgun (WGS) entry which is preliminary data.</text>
</comment>
<keyword evidence="4" id="KW-1185">Reference proteome</keyword>
<feature type="chain" id="PRO_5021853057" evidence="2">
    <location>
        <begin position="25"/>
        <end position="89"/>
    </location>
</feature>
<sequence>MTKISLSIIAAATLAFASATAASAAELPTYEAAGLPISPVQAGALGAANVHEQAPVAATSASPHQLSVLTPRNKITTARASARTDHSLH</sequence>
<dbReference type="RefSeq" id="WP_146988656.1">
    <property type="nucleotide sequence ID" value="NZ_VITY01000008.1"/>
</dbReference>
<accession>A0A560LL76</accession>
<evidence type="ECO:0000313" key="3">
    <source>
        <dbReference type="EMBL" id="TWB96301.1"/>
    </source>
</evidence>
<feature type="compositionally biased region" description="Polar residues" evidence="1">
    <location>
        <begin position="59"/>
        <end position="79"/>
    </location>
</feature>
<dbReference type="AlphaFoldDB" id="A0A560LL76"/>
<evidence type="ECO:0000313" key="4">
    <source>
        <dbReference type="Proteomes" id="UP000321304"/>
    </source>
</evidence>
<proteinExistence type="predicted"/>
<name>A0A560LL76_9BRAD</name>
<feature type="signal peptide" evidence="2">
    <location>
        <begin position="1"/>
        <end position="24"/>
    </location>
</feature>